<dbReference type="PANTHER" id="PTHR43877">
    <property type="entry name" value="AMINOALKYLPHOSPHONATE N-ACETYLTRANSFERASE-RELATED-RELATED"/>
    <property type="match status" value="1"/>
</dbReference>
<dbReference type="Proteomes" id="UP001333710">
    <property type="component" value="Chromosome"/>
</dbReference>
<proteinExistence type="predicted"/>
<dbReference type="PROSITE" id="PS51186">
    <property type="entry name" value="GNAT"/>
    <property type="match status" value="1"/>
</dbReference>
<name>A0AA48KTM9_9ALTE</name>
<sequence>MKFRAATADDIPELLELEQAVVEAERPFNGQIKPGRPKYYDLAALIEQAQSYLLVAEINNEIAATGYVKLRDSKPSLNHARDGYLGFMYVAPDYRGQGLNQKVISHLIDWAKEQGVHDFYLDVYTQNQAAIKAYAKLGFEPSLLEMKLQVR</sequence>
<dbReference type="SUPFAM" id="SSF55729">
    <property type="entry name" value="Acyl-CoA N-acyltransferases (Nat)"/>
    <property type="match status" value="1"/>
</dbReference>
<keyword evidence="5" id="KW-1185">Reference proteome</keyword>
<dbReference type="AlphaFoldDB" id="A0AA48KTM9"/>
<dbReference type="InterPro" id="IPR016181">
    <property type="entry name" value="Acyl_CoA_acyltransferase"/>
</dbReference>
<organism evidence="4 5">
    <name type="scientific">Planctobacterium marinum</name>
    <dbReference type="NCBI Taxonomy" id="1631968"/>
    <lineage>
        <taxon>Bacteria</taxon>
        <taxon>Pseudomonadati</taxon>
        <taxon>Pseudomonadota</taxon>
        <taxon>Gammaproteobacteria</taxon>
        <taxon>Alteromonadales</taxon>
        <taxon>Alteromonadaceae</taxon>
        <taxon>Planctobacterium</taxon>
    </lineage>
</organism>
<dbReference type="InterPro" id="IPR000182">
    <property type="entry name" value="GNAT_dom"/>
</dbReference>
<accession>A0AA48KTM9</accession>
<protein>
    <recommendedName>
        <fullName evidence="3">N-acetyltransferase domain-containing protein</fullName>
    </recommendedName>
</protein>
<keyword evidence="2" id="KW-0012">Acyltransferase</keyword>
<keyword evidence="1" id="KW-0808">Transferase</keyword>
<dbReference type="InterPro" id="IPR050832">
    <property type="entry name" value="Bact_Acetyltransf"/>
</dbReference>
<reference evidence="4" key="1">
    <citation type="submission" date="2023-01" db="EMBL/GenBank/DDBJ databases">
        <title>Complete genome sequence of Planctobacterium marinum strain Dej080120_11.</title>
        <authorList>
            <person name="Ueki S."/>
            <person name="Maruyama F."/>
        </authorList>
    </citation>
    <scope>NUCLEOTIDE SEQUENCE</scope>
    <source>
        <strain evidence="4">Dej080120_11</strain>
    </source>
</reference>
<dbReference type="GO" id="GO:0016747">
    <property type="term" value="F:acyltransferase activity, transferring groups other than amino-acyl groups"/>
    <property type="evidence" value="ECO:0007669"/>
    <property type="project" value="InterPro"/>
</dbReference>
<dbReference type="PANTHER" id="PTHR43877:SF2">
    <property type="entry name" value="AMINOALKYLPHOSPHONATE N-ACETYLTRANSFERASE-RELATED"/>
    <property type="match status" value="1"/>
</dbReference>
<evidence type="ECO:0000259" key="3">
    <source>
        <dbReference type="PROSITE" id="PS51186"/>
    </source>
</evidence>
<dbReference type="Gene3D" id="3.40.630.30">
    <property type="match status" value="1"/>
</dbReference>
<dbReference type="Pfam" id="PF00583">
    <property type="entry name" value="Acetyltransf_1"/>
    <property type="match status" value="1"/>
</dbReference>
<evidence type="ECO:0000313" key="5">
    <source>
        <dbReference type="Proteomes" id="UP001333710"/>
    </source>
</evidence>
<evidence type="ECO:0000256" key="1">
    <source>
        <dbReference type="ARBA" id="ARBA00022679"/>
    </source>
</evidence>
<dbReference type="RefSeq" id="WP_338291550.1">
    <property type="nucleotide sequence ID" value="NZ_AP027272.1"/>
</dbReference>
<dbReference type="CDD" id="cd04301">
    <property type="entry name" value="NAT_SF"/>
    <property type="match status" value="1"/>
</dbReference>
<gene>
    <name evidence="4" type="ORF">MACH26_10910</name>
</gene>
<feature type="domain" description="N-acetyltransferase" evidence="3">
    <location>
        <begin position="1"/>
        <end position="151"/>
    </location>
</feature>
<evidence type="ECO:0000256" key="2">
    <source>
        <dbReference type="ARBA" id="ARBA00023315"/>
    </source>
</evidence>
<dbReference type="EMBL" id="AP027272">
    <property type="protein sequence ID" value="BDX05570.1"/>
    <property type="molecule type" value="Genomic_DNA"/>
</dbReference>
<dbReference type="KEGG" id="pmaw:MACH26_10910"/>
<evidence type="ECO:0000313" key="4">
    <source>
        <dbReference type="EMBL" id="BDX05570.1"/>
    </source>
</evidence>